<organism evidence="8 9">
    <name type="scientific">Trichogramma kaykai</name>
    <dbReference type="NCBI Taxonomy" id="54128"/>
    <lineage>
        <taxon>Eukaryota</taxon>
        <taxon>Metazoa</taxon>
        <taxon>Ecdysozoa</taxon>
        <taxon>Arthropoda</taxon>
        <taxon>Hexapoda</taxon>
        <taxon>Insecta</taxon>
        <taxon>Pterygota</taxon>
        <taxon>Neoptera</taxon>
        <taxon>Endopterygota</taxon>
        <taxon>Hymenoptera</taxon>
        <taxon>Apocrita</taxon>
        <taxon>Proctotrupomorpha</taxon>
        <taxon>Chalcidoidea</taxon>
        <taxon>Trichogrammatidae</taxon>
        <taxon>Trichogramma</taxon>
    </lineage>
</organism>
<keyword evidence="9" id="KW-1185">Reference proteome</keyword>
<dbReference type="EMBL" id="JBJJXI010000066">
    <property type="protein sequence ID" value="KAL3397294.1"/>
    <property type="molecule type" value="Genomic_DNA"/>
</dbReference>
<proteinExistence type="inferred from homology"/>
<sequence length="191" mass="22494">MFCRDAVKLVAELNQTEDIKPFNEAVFRQVLEEVQSLFEENSKDVNTITEDNTAPKNTLLVRHYAMNRNKRCLLTYLFHRMRRLRQARWELGSIIPPEISKNLIKPEAQWFHNYNKSLATYMRTIGEDGLNILNDIQPPKSLYIEVRCIQDYGRLEFDGQSVMLKKNTYHLLPRSECESLIRQGYLEHVSS</sequence>
<evidence type="ECO:0000259" key="7">
    <source>
        <dbReference type="Pfam" id="PF24997"/>
    </source>
</evidence>
<comment type="subunit">
    <text evidence="5">Component of the GINS complex.</text>
</comment>
<evidence type="ECO:0000313" key="9">
    <source>
        <dbReference type="Proteomes" id="UP001627154"/>
    </source>
</evidence>
<comment type="caution">
    <text evidence="8">The sequence shown here is derived from an EMBL/GenBank/DDBJ whole genome shotgun (WGS) entry which is preliminary data.</text>
</comment>
<dbReference type="Pfam" id="PF05916">
    <property type="entry name" value="Sld5"/>
    <property type="match status" value="1"/>
</dbReference>
<dbReference type="InterPro" id="IPR005339">
    <property type="entry name" value="GINS_Psf1"/>
</dbReference>
<feature type="domain" description="GINS subunit" evidence="6">
    <location>
        <begin position="43"/>
        <end position="125"/>
    </location>
</feature>
<comment type="subcellular location">
    <subcellularLocation>
        <location evidence="1 5">Nucleus</location>
    </subcellularLocation>
</comment>
<protein>
    <recommendedName>
        <fullName evidence="5">DNA replication complex GINS protein PSF1</fullName>
    </recommendedName>
</protein>
<evidence type="ECO:0000256" key="2">
    <source>
        <dbReference type="ARBA" id="ARBA00006677"/>
    </source>
</evidence>
<dbReference type="GO" id="GO:0006260">
    <property type="term" value="P:DNA replication"/>
    <property type="evidence" value="ECO:0007669"/>
    <property type="project" value="UniProtKB-KW"/>
</dbReference>
<accession>A0ABD2WWP5</accession>
<dbReference type="GO" id="GO:0000811">
    <property type="term" value="C:GINS complex"/>
    <property type="evidence" value="ECO:0007669"/>
    <property type="project" value="UniProtKB-UniRule"/>
</dbReference>
<dbReference type="InterPro" id="IPR036224">
    <property type="entry name" value="GINS_bundle-like_dom_sf"/>
</dbReference>
<feature type="domain" description="DNA replication complex GINS protein PSF1 C-terminal" evidence="7">
    <location>
        <begin position="140"/>
        <end position="189"/>
    </location>
</feature>
<dbReference type="AlphaFoldDB" id="A0ABD2WWP5"/>
<dbReference type="Gene3D" id="1.20.58.1030">
    <property type="match status" value="1"/>
</dbReference>
<evidence type="ECO:0000256" key="1">
    <source>
        <dbReference type="ARBA" id="ARBA00004123"/>
    </source>
</evidence>
<evidence type="ECO:0000256" key="4">
    <source>
        <dbReference type="ARBA" id="ARBA00023242"/>
    </source>
</evidence>
<dbReference type="Proteomes" id="UP001627154">
    <property type="component" value="Unassembled WGS sequence"/>
</dbReference>
<dbReference type="SUPFAM" id="SSF158573">
    <property type="entry name" value="GINS helical bundle-like"/>
    <property type="match status" value="1"/>
</dbReference>
<evidence type="ECO:0000313" key="8">
    <source>
        <dbReference type="EMBL" id="KAL3397294.1"/>
    </source>
</evidence>
<keyword evidence="4 5" id="KW-0539">Nucleus</keyword>
<comment type="function">
    <text evidence="5">Required for correct functioning of the GINS complex, a complex that plays an essential role in the initiation of DNA replication, and progression of DNA replication forks. GINS complex seems to bind preferentially to single-stranded DNA.</text>
</comment>
<dbReference type="PANTHER" id="PTHR12914:SF2">
    <property type="entry name" value="DNA REPLICATION COMPLEX GINS PROTEIN PSF1"/>
    <property type="match status" value="1"/>
</dbReference>
<dbReference type="CDD" id="cd11710">
    <property type="entry name" value="GINS_A_psf1"/>
    <property type="match status" value="1"/>
</dbReference>
<reference evidence="8 9" key="1">
    <citation type="journal article" date="2024" name="bioRxiv">
        <title>A reference genome for Trichogramma kaykai: A tiny desert-dwelling parasitoid wasp with competing sex-ratio distorters.</title>
        <authorList>
            <person name="Culotta J."/>
            <person name="Lindsey A.R."/>
        </authorList>
    </citation>
    <scope>NUCLEOTIDE SEQUENCE [LARGE SCALE GENOMIC DNA]</scope>
    <source>
        <strain evidence="8 9">KSX58</strain>
    </source>
</reference>
<dbReference type="PANTHER" id="PTHR12914">
    <property type="entry name" value="PARTNER OF SLD5"/>
    <property type="match status" value="1"/>
</dbReference>
<name>A0ABD2WWP5_9HYME</name>
<dbReference type="InterPro" id="IPR021151">
    <property type="entry name" value="GINS_A"/>
</dbReference>
<keyword evidence="3 5" id="KW-0235">DNA replication</keyword>
<gene>
    <name evidence="8" type="ORF">TKK_008863</name>
</gene>
<comment type="similarity">
    <text evidence="2 5">Belongs to the GINS1/PSF1 family.</text>
</comment>
<dbReference type="Pfam" id="PF24997">
    <property type="entry name" value="PSF1_C"/>
    <property type="match status" value="1"/>
</dbReference>
<evidence type="ECO:0000256" key="3">
    <source>
        <dbReference type="ARBA" id="ARBA00022705"/>
    </source>
</evidence>
<dbReference type="CDD" id="cd21696">
    <property type="entry name" value="GINS_B_Psf1"/>
    <property type="match status" value="1"/>
</dbReference>
<evidence type="ECO:0000256" key="5">
    <source>
        <dbReference type="RuleBase" id="RU368085"/>
    </source>
</evidence>
<evidence type="ECO:0000259" key="6">
    <source>
        <dbReference type="Pfam" id="PF05916"/>
    </source>
</evidence>
<dbReference type="InterPro" id="IPR056783">
    <property type="entry name" value="PSF1_C"/>
</dbReference>